<protein>
    <submittedName>
        <fullName evidence="2">Nucleotidyltransferases</fullName>
    </submittedName>
</protein>
<sequence>MKTQTIINDLVCKLKASDPYRIVLFGSYAKGNLGPDSDVDLMVVLDNNDVARTHRERLGKKLATWELVREINYRVALDLLVYSKEELKKLREYGNSFIREVEATGKVLYEKRS</sequence>
<dbReference type="InterPro" id="IPR043519">
    <property type="entry name" value="NT_sf"/>
</dbReference>
<dbReference type="EMBL" id="BGZO01000051">
    <property type="protein sequence ID" value="GBR76817.1"/>
    <property type="molecule type" value="Genomic_DNA"/>
</dbReference>
<evidence type="ECO:0000259" key="1">
    <source>
        <dbReference type="Pfam" id="PF01909"/>
    </source>
</evidence>
<dbReference type="InterPro" id="IPR002934">
    <property type="entry name" value="Polymerase_NTP_transf_dom"/>
</dbReference>
<name>A0A388TIN6_9BACT</name>
<dbReference type="GO" id="GO:0016779">
    <property type="term" value="F:nucleotidyltransferase activity"/>
    <property type="evidence" value="ECO:0007669"/>
    <property type="project" value="InterPro"/>
</dbReference>
<accession>A0A388TIN6</accession>
<comment type="caution">
    <text evidence="2">The sequence shown here is derived from an EMBL/GenBank/DDBJ whole genome shotgun (WGS) entry which is preliminary data.</text>
</comment>
<dbReference type="PANTHER" id="PTHR33933:SF1">
    <property type="entry name" value="PROTEIN ADENYLYLTRANSFERASE MNTA-RELATED"/>
    <property type="match status" value="1"/>
</dbReference>
<evidence type="ECO:0000313" key="2">
    <source>
        <dbReference type="EMBL" id="GBR76817.1"/>
    </source>
</evidence>
<organism evidence="2 3">
    <name type="scientific">Candidatus Termititenax persephonae</name>
    <dbReference type="NCBI Taxonomy" id="2218525"/>
    <lineage>
        <taxon>Bacteria</taxon>
        <taxon>Bacillati</taxon>
        <taxon>Candidatus Margulisiibacteriota</taxon>
        <taxon>Candidatus Termititenacia</taxon>
        <taxon>Candidatus Termititenacales</taxon>
        <taxon>Candidatus Termititenacaceae</taxon>
        <taxon>Candidatus Termititenax</taxon>
    </lineage>
</organism>
<dbReference type="Gene3D" id="3.30.460.10">
    <property type="entry name" value="Beta Polymerase, domain 2"/>
    <property type="match status" value="1"/>
</dbReference>
<dbReference type="CDD" id="cd05403">
    <property type="entry name" value="NT_KNTase_like"/>
    <property type="match status" value="1"/>
</dbReference>
<dbReference type="SUPFAM" id="SSF81301">
    <property type="entry name" value="Nucleotidyltransferase"/>
    <property type="match status" value="1"/>
</dbReference>
<evidence type="ECO:0000313" key="3">
    <source>
        <dbReference type="Proteomes" id="UP000275925"/>
    </source>
</evidence>
<dbReference type="Proteomes" id="UP000275925">
    <property type="component" value="Unassembled WGS sequence"/>
</dbReference>
<dbReference type="InterPro" id="IPR052548">
    <property type="entry name" value="Type_VII_TA_antitoxin"/>
</dbReference>
<proteinExistence type="predicted"/>
<reference evidence="2 3" key="1">
    <citation type="journal article" date="2019" name="ISME J.">
        <title>Genome analyses of uncultured TG2/ZB3 bacteria in 'Margulisbacteria' specifically attached to ectosymbiotic spirochetes of protists in the termite gut.</title>
        <authorList>
            <person name="Utami Y.D."/>
            <person name="Kuwahara H."/>
            <person name="Igai K."/>
            <person name="Murakami T."/>
            <person name="Sugaya K."/>
            <person name="Morikawa T."/>
            <person name="Nagura Y."/>
            <person name="Yuki M."/>
            <person name="Deevong P."/>
            <person name="Inoue T."/>
            <person name="Kihara K."/>
            <person name="Lo N."/>
            <person name="Yamada A."/>
            <person name="Ohkuma M."/>
            <person name="Hongoh Y."/>
        </authorList>
    </citation>
    <scope>NUCLEOTIDE SEQUENCE [LARGE SCALE GENOMIC DNA]</scope>
    <source>
        <strain evidence="2">NkOx7-02</strain>
    </source>
</reference>
<dbReference type="AlphaFoldDB" id="A0A388TIN6"/>
<keyword evidence="3" id="KW-1185">Reference proteome</keyword>
<gene>
    <name evidence="2" type="ORF">NO2_1307</name>
</gene>
<feature type="domain" description="Polymerase nucleotidyl transferase" evidence="1">
    <location>
        <begin position="11"/>
        <end position="86"/>
    </location>
</feature>
<dbReference type="Pfam" id="PF01909">
    <property type="entry name" value="NTP_transf_2"/>
    <property type="match status" value="1"/>
</dbReference>
<dbReference type="PANTHER" id="PTHR33933">
    <property type="entry name" value="NUCLEOTIDYLTRANSFERASE"/>
    <property type="match status" value="1"/>
</dbReference>